<dbReference type="EMBL" id="NFEZ01000003">
    <property type="protein sequence ID" value="PLT47280.1"/>
    <property type="molecule type" value="Genomic_DNA"/>
</dbReference>
<dbReference type="Proteomes" id="UP000234789">
    <property type="component" value="Unassembled WGS sequence"/>
</dbReference>
<dbReference type="GO" id="GO:0016757">
    <property type="term" value="F:glycosyltransferase activity"/>
    <property type="evidence" value="ECO:0007669"/>
    <property type="project" value="UniProtKB-KW"/>
</dbReference>
<sequence>MQPTVSIVMPAYNRAHVISRAIGSIREQSFQHWELIVADDRSTDGTKGVVEELARLDPRIRYVRSERAKGPGGARNCGLLEARGDYVAFLDSDDRWLPRHLEASLDTLRRTGAEVAFALWLERHGDIETNTFDGETEQRLLREMGERFDRDGTAIVFGKGLFEQFLRMPRNFFQLNTMVLRRELLDQVGLIGEEHHLGEDTTFLMRFFDRFRIALQPEPHSVYYESDDSLYFFCDRRRIDPDALDAELLSRFEALGERSVAVRRQLRLQVERSDAIGESARRRCLRGIDYGIAGKYFTMAYLAKRDRAKALAYCRRSLAAKPHLYALLLAARLLTGRSGGSRMLRRALDLW</sequence>
<keyword evidence="3" id="KW-1185">Reference proteome</keyword>
<organism evidence="2 3">
    <name type="scientific">Paenibacillus pasadenensis</name>
    <dbReference type="NCBI Taxonomy" id="217090"/>
    <lineage>
        <taxon>Bacteria</taxon>
        <taxon>Bacillati</taxon>
        <taxon>Bacillota</taxon>
        <taxon>Bacilli</taxon>
        <taxon>Bacillales</taxon>
        <taxon>Paenibacillaceae</taxon>
        <taxon>Paenibacillus</taxon>
    </lineage>
</organism>
<dbReference type="SUPFAM" id="SSF53448">
    <property type="entry name" value="Nucleotide-diphospho-sugar transferases"/>
    <property type="match status" value="1"/>
</dbReference>
<feature type="domain" description="Glycosyltransferase 2-like" evidence="1">
    <location>
        <begin position="6"/>
        <end position="157"/>
    </location>
</feature>
<keyword evidence="2" id="KW-0328">Glycosyltransferase</keyword>
<keyword evidence="2" id="KW-0808">Transferase</keyword>
<evidence type="ECO:0000259" key="1">
    <source>
        <dbReference type="Pfam" id="PF00535"/>
    </source>
</evidence>
<comment type="caution">
    <text evidence="2">The sequence shown here is derived from an EMBL/GenBank/DDBJ whole genome shotgun (WGS) entry which is preliminary data.</text>
</comment>
<dbReference type="Pfam" id="PF00535">
    <property type="entry name" value="Glycos_transf_2"/>
    <property type="match status" value="1"/>
</dbReference>
<reference evidence="2 3" key="1">
    <citation type="submission" date="2017-05" db="EMBL/GenBank/DDBJ databases">
        <title>Functional genome analysis of Paenibacillus pasadenensis strain R16: insights on endophytic life style and antifungal activity.</title>
        <authorList>
            <person name="Passera A."/>
            <person name="Marcolungo L."/>
            <person name="Casati P."/>
            <person name="Brasca M."/>
            <person name="Quaglino F."/>
            <person name="Delledonne M."/>
        </authorList>
    </citation>
    <scope>NUCLEOTIDE SEQUENCE [LARGE SCALE GENOMIC DNA]</scope>
    <source>
        <strain evidence="2 3">R16</strain>
    </source>
</reference>
<protein>
    <submittedName>
        <fullName evidence="2">Glycosyltransferase</fullName>
        <ecNumber evidence="2">2.4.1.-</ecNumber>
    </submittedName>
</protein>
<gene>
    <name evidence="2" type="ORF">B8V81_1504</name>
</gene>
<dbReference type="RefSeq" id="WP_028600515.1">
    <property type="nucleotide sequence ID" value="NZ_BIMM01000062.1"/>
</dbReference>
<dbReference type="AlphaFoldDB" id="A0A2N5NAG9"/>
<accession>A0A2N5NAG9</accession>
<name>A0A2N5NAG9_9BACL</name>
<proteinExistence type="predicted"/>
<dbReference type="InterPro" id="IPR001173">
    <property type="entry name" value="Glyco_trans_2-like"/>
</dbReference>
<dbReference type="OrthoDB" id="9785185at2"/>
<evidence type="ECO:0000313" key="2">
    <source>
        <dbReference type="EMBL" id="PLT47280.1"/>
    </source>
</evidence>
<dbReference type="EC" id="2.4.1.-" evidence="2"/>
<dbReference type="Gene3D" id="3.90.550.10">
    <property type="entry name" value="Spore Coat Polysaccharide Biosynthesis Protein SpsA, Chain A"/>
    <property type="match status" value="1"/>
</dbReference>
<dbReference type="CDD" id="cd00761">
    <property type="entry name" value="Glyco_tranf_GTA_type"/>
    <property type="match status" value="1"/>
</dbReference>
<evidence type="ECO:0000313" key="3">
    <source>
        <dbReference type="Proteomes" id="UP000234789"/>
    </source>
</evidence>
<dbReference type="PANTHER" id="PTHR43685:SF2">
    <property type="entry name" value="GLYCOSYLTRANSFERASE 2-LIKE DOMAIN-CONTAINING PROTEIN"/>
    <property type="match status" value="1"/>
</dbReference>
<dbReference type="PANTHER" id="PTHR43685">
    <property type="entry name" value="GLYCOSYLTRANSFERASE"/>
    <property type="match status" value="1"/>
</dbReference>
<dbReference type="InterPro" id="IPR050834">
    <property type="entry name" value="Glycosyltransf_2"/>
</dbReference>
<dbReference type="InterPro" id="IPR029044">
    <property type="entry name" value="Nucleotide-diphossugar_trans"/>
</dbReference>